<feature type="region of interest" description="Disordered" evidence="4">
    <location>
        <begin position="497"/>
        <end position="526"/>
    </location>
</feature>
<evidence type="ECO:0000256" key="1">
    <source>
        <dbReference type="ARBA" id="ARBA00010658"/>
    </source>
</evidence>
<accession>A0ABY7FEI9</accession>
<protein>
    <submittedName>
        <fullName evidence="7">HIPL2-like protein</fullName>
    </submittedName>
</protein>
<evidence type="ECO:0000256" key="4">
    <source>
        <dbReference type="SAM" id="MobiDB-lite"/>
    </source>
</evidence>
<dbReference type="Proteomes" id="UP001164746">
    <property type="component" value="Chromosome 11"/>
</dbReference>
<dbReference type="PANTHER" id="PTHR19328:SF75">
    <property type="entry name" value="ALDOSE SUGAR DEHYDROGENASE YLII"/>
    <property type="match status" value="1"/>
</dbReference>
<dbReference type="InterPro" id="IPR018143">
    <property type="entry name" value="Folate_rcpt-like"/>
</dbReference>
<gene>
    <name evidence="7" type="ORF">MAR_002431</name>
</gene>
<dbReference type="Gene3D" id="2.120.10.30">
    <property type="entry name" value="TolB, C-terminal domain"/>
    <property type="match status" value="2"/>
</dbReference>
<keyword evidence="2 5" id="KW-0732">Signal</keyword>
<dbReference type="SUPFAM" id="SSF50952">
    <property type="entry name" value="Soluble quinoprotein glucose dehydrogenase"/>
    <property type="match status" value="1"/>
</dbReference>
<evidence type="ECO:0000313" key="8">
    <source>
        <dbReference type="Proteomes" id="UP001164746"/>
    </source>
</evidence>
<feature type="signal peptide" evidence="5">
    <location>
        <begin position="1"/>
        <end position="28"/>
    </location>
</feature>
<evidence type="ECO:0000256" key="5">
    <source>
        <dbReference type="SAM" id="SignalP"/>
    </source>
</evidence>
<feature type="domain" description="Folate receptor-like" evidence="6">
    <location>
        <begin position="42"/>
        <end position="208"/>
    </location>
</feature>
<dbReference type="InterPro" id="IPR011041">
    <property type="entry name" value="Quinoprot_gluc/sorb_DH_b-prop"/>
</dbReference>
<dbReference type="PANTHER" id="PTHR19328">
    <property type="entry name" value="HEDGEHOG-INTERACTING PROTEIN"/>
    <property type="match status" value="1"/>
</dbReference>
<evidence type="ECO:0000259" key="6">
    <source>
        <dbReference type="Pfam" id="PF03024"/>
    </source>
</evidence>
<comment type="similarity">
    <text evidence="1">Belongs to the HHIP family.</text>
</comment>
<evidence type="ECO:0000313" key="7">
    <source>
        <dbReference type="EMBL" id="WAR20593.1"/>
    </source>
</evidence>
<name>A0ABY7FEI9_MYAAR</name>
<reference evidence="7" key="1">
    <citation type="submission" date="2022-11" db="EMBL/GenBank/DDBJ databases">
        <title>Centuries of genome instability and evolution in soft-shell clam transmissible cancer (bioRxiv).</title>
        <authorList>
            <person name="Hart S.F.M."/>
            <person name="Yonemitsu M.A."/>
            <person name="Giersch R.M."/>
            <person name="Beal B.F."/>
            <person name="Arriagada G."/>
            <person name="Davis B.W."/>
            <person name="Ostrander E.A."/>
            <person name="Goff S.P."/>
            <person name="Metzger M.J."/>
        </authorList>
    </citation>
    <scope>NUCLEOTIDE SEQUENCE</scope>
    <source>
        <strain evidence="7">MELC-2E11</strain>
        <tissue evidence="7">Siphon/mantle</tissue>
    </source>
</reference>
<dbReference type="EMBL" id="CP111022">
    <property type="protein sequence ID" value="WAR20593.1"/>
    <property type="molecule type" value="Genomic_DNA"/>
</dbReference>
<proteinExistence type="inferred from homology"/>
<feature type="compositionally biased region" description="Polar residues" evidence="4">
    <location>
        <begin position="505"/>
        <end position="526"/>
    </location>
</feature>
<dbReference type="Pfam" id="PF03024">
    <property type="entry name" value="Folate_rec"/>
    <property type="match status" value="1"/>
</dbReference>
<evidence type="ECO:0000256" key="3">
    <source>
        <dbReference type="ARBA" id="ARBA00023157"/>
    </source>
</evidence>
<organism evidence="7 8">
    <name type="scientific">Mya arenaria</name>
    <name type="common">Soft-shell clam</name>
    <dbReference type="NCBI Taxonomy" id="6604"/>
    <lineage>
        <taxon>Eukaryota</taxon>
        <taxon>Metazoa</taxon>
        <taxon>Spiralia</taxon>
        <taxon>Lophotrochozoa</taxon>
        <taxon>Mollusca</taxon>
        <taxon>Bivalvia</taxon>
        <taxon>Autobranchia</taxon>
        <taxon>Heteroconchia</taxon>
        <taxon>Euheterodonta</taxon>
        <taxon>Imparidentia</taxon>
        <taxon>Neoheterodontei</taxon>
        <taxon>Myida</taxon>
        <taxon>Myoidea</taxon>
        <taxon>Myidae</taxon>
        <taxon>Mya</taxon>
    </lineage>
</organism>
<sequence length="597" mass="67252">MGRACRKLNVIWCSGLLFLVLIVAKIKCHPQCLDSRPPFKGAGLTFCSQYQDYGCCTSQDDVQLKERYDRIQQLIPPENQQIWTDCSEYAKTFVCQECSPYAAHIFDAEQTTKDIVVKPRAFPGLCKNYCSTFYQKCKDFVKYYMDEAGSGYMEEALRLTEALSSQMEFCTNGTKLIDNDYCFPELLTNPILNGNITIEKVTQEGCLCLEPMSTVFYRNPIFLKHANDSSKRMFVGEQIGLVHIMYPDGRVLEEPFLDLTYDIKTTSSKGDERGMLGMAFHPNYINNGLFYIYYSTHISDYEQIQSGADHKIRIEEFKVRDDNPNSVNTSYSRVILEVYEPYWNHNGGETMEFGKGRIVCGDVGQSAREEIDLIEKGANYGWKKMEGTAPYCSACKYASGGNVTAPIWDYPHSFGKRLFRLLHHANNDTWTNKELKMCASNVCVPPLVNDYATSIISFGEDEEGEVYMLSTDYASTTVRAGTVYKIVDPIRRGNPQDCKGYDVQTPPTITTPQENTPQKTTATVSHAPSTIPPVAASTAPPLLPTPVMTTPPPVSTTTQLQVSVSYETILKMIRQWMARSPNFGTGRTVFRIANVKP</sequence>
<keyword evidence="3" id="KW-1015">Disulfide bond</keyword>
<evidence type="ECO:0000256" key="2">
    <source>
        <dbReference type="ARBA" id="ARBA00022729"/>
    </source>
</evidence>
<feature type="chain" id="PRO_5046251035" evidence="5">
    <location>
        <begin position="29"/>
        <end position="597"/>
    </location>
</feature>
<dbReference type="InterPro" id="IPR011042">
    <property type="entry name" value="6-blade_b-propeller_TolB-like"/>
</dbReference>
<keyword evidence="8" id="KW-1185">Reference proteome</keyword>